<comment type="similarity">
    <text evidence="1">Belongs to the mycobacterial PPE family.</text>
</comment>
<dbReference type="SUPFAM" id="SSF140459">
    <property type="entry name" value="PE/PPE dimer-like"/>
    <property type="match status" value="1"/>
</dbReference>
<dbReference type="GO" id="GO:0052572">
    <property type="term" value="P:response to host immune response"/>
    <property type="evidence" value="ECO:0007669"/>
    <property type="project" value="TreeGrafter"/>
</dbReference>
<dbReference type="InterPro" id="IPR000030">
    <property type="entry name" value="PPE_dom"/>
</dbReference>
<name>A0A5B1BRU2_MYCSI</name>
<comment type="caution">
    <text evidence="4">The sequence shown here is derived from an EMBL/GenBank/DDBJ whole genome shotgun (WGS) entry which is preliminary data.</text>
</comment>
<proteinExistence type="inferred from homology"/>
<dbReference type="EMBL" id="VTZN01000042">
    <property type="protein sequence ID" value="KAA1250495.1"/>
    <property type="molecule type" value="Genomic_DNA"/>
</dbReference>
<dbReference type="Proteomes" id="UP000324701">
    <property type="component" value="Unassembled WGS sequence"/>
</dbReference>
<accession>A0A5B1BRU2</accession>
<dbReference type="InterPro" id="IPR022171">
    <property type="entry name" value="PPE_C"/>
</dbReference>
<evidence type="ECO:0000256" key="1">
    <source>
        <dbReference type="ARBA" id="ARBA00010652"/>
    </source>
</evidence>
<dbReference type="Gene3D" id="1.20.1260.20">
    <property type="entry name" value="PPE superfamily"/>
    <property type="match status" value="1"/>
</dbReference>
<reference evidence="4 5" key="1">
    <citation type="submission" date="2019-09" db="EMBL/GenBank/DDBJ databases">
        <title>Report of infection by Mycobacterium simiae a patient suffering from pulmonary tuberculosis.</title>
        <authorList>
            <person name="Mohanty P.S."/>
            <person name="Bansal A.K."/>
            <person name="Singh H."/>
            <person name="Sharma S."/>
            <person name="Patil S.A."/>
            <person name="Upadhaya P."/>
            <person name="Singh P.K."/>
            <person name="Kumar D."/>
            <person name="Kumar S."/>
            <person name="Singh R.K."/>
            <person name="Chaudhary B."/>
        </authorList>
    </citation>
    <scope>NUCLEOTIDE SEQUENCE [LARGE SCALE GENOMIC DNA]</scope>
    <source>
        <strain evidence="4 5">JAL-560-SIM</strain>
    </source>
</reference>
<protein>
    <submittedName>
        <fullName evidence="4">PPE family protein</fullName>
    </submittedName>
</protein>
<sequence>MIDYGALPPEITSGRMYVGAGVGPMLAAAAAWDELAIELQCTAASYRSTIETLTVGSWLGSSSVAMASAAAPYEAWISATGALAEQAATQAKLAAGAYETAFAATVPPPVIAANRATLVALITTNFFGQNTAAIAATEAEYAQMWAQDAAAMYTYASASATFTQLTPFTEPPSTTTSTAALTQSTAIVGSTGQLSQLVAAVPHALSRMATTAAASLTAGHDFPPPFPLPTLPPWLAHDIANWDTIMSALTGPYSLLGVSNIPGRPFLLFGRLYAFAQTGQSFQTLFAPAKPITGALAPIADLLTPQLSAANVGANPVSGVVGRAALAGSLSVPPAWTQAVAASPAPAAVATAVPVSAPAGQAGVFEQMAMSSIAGCASTHSSGTGGGAARPAGDADTEADPAAATIIVIPAFDD</sequence>
<evidence type="ECO:0000259" key="3">
    <source>
        <dbReference type="Pfam" id="PF12484"/>
    </source>
</evidence>
<evidence type="ECO:0000259" key="2">
    <source>
        <dbReference type="Pfam" id="PF00823"/>
    </source>
</evidence>
<keyword evidence="5" id="KW-1185">Reference proteome</keyword>
<feature type="domain" description="PPE family C-terminal" evidence="3">
    <location>
        <begin position="318"/>
        <end position="384"/>
    </location>
</feature>
<dbReference type="FunFam" id="1.20.1260.20:FF:000001">
    <property type="entry name" value="PPE family protein PPE41"/>
    <property type="match status" value="1"/>
</dbReference>
<feature type="domain" description="PPE" evidence="2">
    <location>
        <begin position="3"/>
        <end position="166"/>
    </location>
</feature>
<evidence type="ECO:0000313" key="5">
    <source>
        <dbReference type="Proteomes" id="UP000324701"/>
    </source>
</evidence>
<dbReference type="Pfam" id="PF00823">
    <property type="entry name" value="PPE"/>
    <property type="match status" value="1"/>
</dbReference>
<dbReference type="AlphaFoldDB" id="A0A5B1BRU2"/>
<evidence type="ECO:0000313" key="4">
    <source>
        <dbReference type="EMBL" id="KAA1250495.1"/>
    </source>
</evidence>
<dbReference type="PANTHER" id="PTHR46766:SF1">
    <property type="entry name" value="GLUTAMINE-RICH PROTEIN 2"/>
    <property type="match status" value="1"/>
</dbReference>
<organism evidence="4 5">
    <name type="scientific">Mycobacterium simiae</name>
    <name type="common">Mycobacterium habana</name>
    <dbReference type="NCBI Taxonomy" id="1784"/>
    <lineage>
        <taxon>Bacteria</taxon>
        <taxon>Bacillati</taxon>
        <taxon>Actinomycetota</taxon>
        <taxon>Actinomycetes</taxon>
        <taxon>Mycobacteriales</taxon>
        <taxon>Mycobacteriaceae</taxon>
        <taxon>Mycobacterium</taxon>
        <taxon>Mycobacterium simiae complex</taxon>
    </lineage>
</organism>
<gene>
    <name evidence="4" type="ORF">F0Q45_09280</name>
</gene>
<dbReference type="PANTHER" id="PTHR46766">
    <property type="entry name" value="GLUTAMINE-RICH PROTEIN 2"/>
    <property type="match status" value="1"/>
</dbReference>
<dbReference type="Pfam" id="PF12484">
    <property type="entry name" value="PPE-SVP"/>
    <property type="match status" value="1"/>
</dbReference>
<dbReference type="OrthoDB" id="4764495at2"/>
<dbReference type="RefSeq" id="WP_149653669.1">
    <property type="nucleotide sequence ID" value="NZ_VTZN01000042.1"/>
</dbReference>
<dbReference type="InterPro" id="IPR038332">
    <property type="entry name" value="PPE_sf"/>
</dbReference>